<evidence type="ECO:0000313" key="3">
    <source>
        <dbReference type="Proteomes" id="UP000054893"/>
    </source>
</evidence>
<name>A0A158GGC2_CABSO</name>
<evidence type="ECO:0000313" key="2">
    <source>
        <dbReference type="EMBL" id="SAL31168.1"/>
    </source>
</evidence>
<keyword evidence="1" id="KW-0812">Transmembrane</keyword>
<dbReference type="AlphaFoldDB" id="A0A158GGC2"/>
<evidence type="ECO:0008006" key="4">
    <source>
        <dbReference type="Google" id="ProtNLM"/>
    </source>
</evidence>
<feature type="transmembrane region" description="Helical" evidence="1">
    <location>
        <begin position="69"/>
        <end position="93"/>
    </location>
</feature>
<accession>A0A158GGC2</accession>
<dbReference type="EMBL" id="FCOC02000007">
    <property type="protein sequence ID" value="SAL31168.1"/>
    <property type="molecule type" value="Genomic_DNA"/>
</dbReference>
<feature type="transmembrane region" description="Helical" evidence="1">
    <location>
        <begin position="12"/>
        <end position="35"/>
    </location>
</feature>
<organism evidence="2 3">
    <name type="scientific">Caballeronia sordidicola</name>
    <name type="common">Burkholderia sordidicola</name>
    <dbReference type="NCBI Taxonomy" id="196367"/>
    <lineage>
        <taxon>Bacteria</taxon>
        <taxon>Pseudomonadati</taxon>
        <taxon>Pseudomonadota</taxon>
        <taxon>Betaproteobacteria</taxon>
        <taxon>Burkholderiales</taxon>
        <taxon>Burkholderiaceae</taxon>
        <taxon>Caballeronia</taxon>
    </lineage>
</organism>
<gene>
    <name evidence="2" type="ORF">AWB64_02780</name>
</gene>
<reference evidence="2 3" key="1">
    <citation type="submission" date="2016-01" db="EMBL/GenBank/DDBJ databases">
        <authorList>
            <person name="Oliw E.H."/>
        </authorList>
    </citation>
    <scope>NUCLEOTIDE SEQUENCE [LARGE SCALE GENOMIC DNA]</scope>
    <source>
        <strain evidence="2">LMG 22029</strain>
    </source>
</reference>
<keyword evidence="1" id="KW-0472">Membrane</keyword>
<protein>
    <recommendedName>
        <fullName evidence="4">Transmembrane protein</fullName>
    </recommendedName>
</protein>
<evidence type="ECO:0000256" key="1">
    <source>
        <dbReference type="SAM" id="Phobius"/>
    </source>
</evidence>
<proteinExistence type="predicted"/>
<sequence>MDTVFASALTPTLYGCLCIAVVACAFVMPKGLIAVDRLLARRPERSEWADWTQEPRHVDAMEPALWPRVLTAIGCALLFAALLTLMFLCQQLAL</sequence>
<dbReference type="Proteomes" id="UP000054893">
    <property type="component" value="Unassembled WGS sequence"/>
</dbReference>
<keyword evidence="1" id="KW-1133">Transmembrane helix</keyword>